<protein>
    <recommendedName>
        <fullName evidence="1">2EXR domain-containing protein</fullName>
    </recommendedName>
</protein>
<dbReference type="Pfam" id="PF20150">
    <property type="entry name" value="2EXR"/>
    <property type="match status" value="1"/>
</dbReference>
<feature type="non-terminal residue" evidence="2">
    <location>
        <position position="368"/>
    </location>
</feature>
<dbReference type="OrthoDB" id="3540486at2759"/>
<dbReference type="HOGENOM" id="CLU_058063_0_0_1"/>
<dbReference type="PANTHER" id="PTHR35910:SF1">
    <property type="entry name" value="2EXR DOMAIN-CONTAINING PROTEIN"/>
    <property type="match status" value="1"/>
</dbReference>
<evidence type="ECO:0000313" key="2">
    <source>
        <dbReference type="EMBL" id="ETS02240.1"/>
    </source>
</evidence>
<dbReference type="AlphaFoldDB" id="A0A024SA48"/>
<feature type="non-terminal residue" evidence="2">
    <location>
        <position position="1"/>
    </location>
</feature>
<gene>
    <name evidence="2" type="ORF">M419DRAFT_64222</name>
</gene>
<name>A0A024SA48_HYPJR</name>
<accession>A0A024SA48</accession>
<proteinExistence type="predicted"/>
<evidence type="ECO:0000259" key="1">
    <source>
        <dbReference type="Pfam" id="PF20150"/>
    </source>
</evidence>
<feature type="domain" description="2EXR" evidence="1">
    <location>
        <begin position="9"/>
        <end position="102"/>
    </location>
</feature>
<dbReference type="PANTHER" id="PTHR35910">
    <property type="entry name" value="2EXR DOMAIN-CONTAINING PROTEIN"/>
    <property type="match status" value="1"/>
</dbReference>
<evidence type="ECO:0000313" key="3">
    <source>
        <dbReference type="Proteomes" id="UP000024376"/>
    </source>
</evidence>
<reference evidence="3" key="1">
    <citation type="journal article" date="2013" name="Ind. Biotechnol.">
        <title>Comparative genomics analysis of Trichoderma reesei strains.</title>
        <authorList>
            <person name="Koike H."/>
            <person name="Aerts A."/>
            <person name="LaButti K."/>
            <person name="Grigoriev I.V."/>
            <person name="Baker S.E."/>
        </authorList>
    </citation>
    <scope>NUCLEOTIDE SEQUENCE [LARGE SCALE GENOMIC DNA]</scope>
    <source>
        <strain evidence="3">ATCC 56765 / BCRC 32924 / NRRL 11460 / Rut C-30</strain>
    </source>
</reference>
<dbReference type="EMBL" id="KI911146">
    <property type="protein sequence ID" value="ETS02240.1"/>
    <property type="molecule type" value="Genomic_DNA"/>
</dbReference>
<dbReference type="Proteomes" id="UP000024376">
    <property type="component" value="Unassembled WGS sequence"/>
</dbReference>
<sequence>TMEIQPTEFPQFALLPVELRLAIWFYCLPHRVVHRDDPFILRRLREEHKCWSVRPTLKNAAPPRIASVCRESRQVAMRWGKMVSQGYNWSLGPTWIQPRLDTYHLNFIPEAAWDSGDYDLDKCLLREFVIDGWNWLDGVPLSVPAEYCFDFDLKMQDISMMRDTPFIKFKDGLVDEDLNVVYNEYAYMYSRPFTEVSISATMAFITIHAKRRHAVASSLFGLLLDAPAQLVDFDDEQKIRSFRALFESNNSNRKRTEMIELFSLVLSPTFRSRVQAWREKVDWLMMATAWVRAKMNWESCIPFEDGPSSAWNPIIEDSFDNWQLVYRRNKHQNYENLFDNDNPWVMQAKKELPRVAPKILFMLCTDDC</sequence>
<dbReference type="InterPro" id="IPR045518">
    <property type="entry name" value="2EXR"/>
</dbReference>
<dbReference type="KEGG" id="trr:M419DRAFT_64222"/>
<organism evidence="2 3">
    <name type="scientific">Hypocrea jecorina (strain ATCC 56765 / BCRC 32924 / NRRL 11460 / Rut C-30)</name>
    <name type="common">Trichoderma reesei</name>
    <dbReference type="NCBI Taxonomy" id="1344414"/>
    <lineage>
        <taxon>Eukaryota</taxon>
        <taxon>Fungi</taxon>
        <taxon>Dikarya</taxon>
        <taxon>Ascomycota</taxon>
        <taxon>Pezizomycotina</taxon>
        <taxon>Sordariomycetes</taxon>
        <taxon>Hypocreomycetidae</taxon>
        <taxon>Hypocreales</taxon>
        <taxon>Hypocreaceae</taxon>
        <taxon>Trichoderma</taxon>
    </lineage>
</organism>